<reference evidence="1" key="1">
    <citation type="journal article" date="2014" name="Front. Microbiol.">
        <title>High frequency of phylogenetically diverse reductive dehalogenase-homologous genes in deep subseafloor sedimentary metagenomes.</title>
        <authorList>
            <person name="Kawai M."/>
            <person name="Futagami T."/>
            <person name="Toyoda A."/>
            <person name="Takaki Y."/>
            <person name="Nishi S."/>
            <person name="Hori S."/>
            <person name="Arai W."/>
            <person name="Tsubouchi T."/>
            <person name="Morono Y."/>
            <person name="Uchiyama I."/>
            <person name="Ito T."/>
            <person name="Fujiyama A."/>
            <person name="Inagaki F."/>
            <person name="Takami H."/>
        </authorList>
    </citation>
    <scope>NUCLEOTIDE SEQUENCE</scope>
    <source>
        <strain evidence="1">Expedition CK06-06</strain>
    </source>
</reference>
<feature type="non-terminal residue" evidence="1">
    <location>
        <position position="170"/>
    </location>
</feature>
<organism evidence="1">
    <name type="scientific">marine sediment metagenome</name>
    <dbReference type="NCBI Taxonomy" id="412755"/>
    <lineage>
        <taxon>unclassified sequences</taxon>
        <taxon>metagenomes</taxon>
        <taxon>ecological metagenomes</taxon>
    </lineage>
</organism>
<evidence type="ECO:0000313" key="1">
    <source>
        <dbReference type="EMBL" id="GAH08655.1"/>
    </source>
</evidence>
<accession>X1DK50</accession>
<proteinExistence type="predicted"/>
<protein>
    <submittedName>
        <fullName evidence="1">Uncharacterized protein</fullName>
    </submittedName>
</protein>
<dbReference type="AlphaFoldDB" id="X1DK50"/>
<comment type="caution">
    <text evidence="1">The sequence shown here is derived from an EMBL/GenBank/DDBJ whole genome shotgun (WGS) entry which is preliminary data.</text>
</comment>
<sequence length="170" mass="20067">MMTKEYQRFTNWMEKHQNKIIYGMMYDGEIYSWNSYIPEDATKNHLLDIKRCLLDSIKLIDDALQIDDGDNEIEKDVTDFMQKKGVESRCAEGGGKLIKYHMITSHYISDDDQKTANSKYVRDILKNTIENDEEIDRIYKLDIFSGLYWFLFDLILHHENDCVLLPHANG</sequence>
<gene>
    <name evidence="1" type="ORF">S01H4_51892</name>
</gene>
<name>X1DK50_9ZZZZ</name>
<dbReference type="EMBL" id="BART01029600">
    <property type="protein sequence ID" value="GAH08655.1"/>
    <property type="molecule type" value="Genomic_DNA"/>
</dbReference>